<evidence type="ECO:0000256" key="4">
    <source>
        <dbReference type="ARBA" id="ARBA00022692"/>
    </source>
</evidence>
<dbReference type="OrthoDB" id="9794684at2"/>
<evidence type="ECO:0000259" key="8">
    <source>
        <dbReference type="PROSITE" id="PS50928"/>
    </source>
</evidence>
<keyword evidence="15" id="KW-1185">Reference proteome</keyword>
<dbReference type="EMBL" id="MEHA01000024">
    <property type="protein sequence ID" value="ODR46462.1"/>
    <property type="molecule type" value="Genomic_DNA"/>
</dbReference>
<evidence type="ECO:0000256" key="3">
    <source>
        <dbReference type="ARBA" id="ARBA00022475"/>
    </source>
</evidence>
<dbReference type="GeneID" id="93300484"/>
<protein>
    <submittedName>
        <fullName evidence="10">L-arabinose transport system permease protein AraQ</fullName>
    </submittedName>
    <submittedName>
        <fullName evidence="11">Maltose ABC transporter permease</fullName>
    </submittedName>
</protein>
<dbReference type="EMBL" id="MCGH01000002">
    <property type="protein sequence ID" value="ODM04932.1"/>
    <property type="molecule type" value="Genomic_DNA"/>
</dbReference>
<keyword evidence="2 7" id="KW-0813">Transport</keyword>
<evidence type="ECO:0000256" key="6">
    <source>
        <dbReference type="ARBA" id="ARBA00023136"/>
    </source>
</evidence>
<evidence type="ECO:0000313" key="14">
    <source>
        <dbReference type="Proteomes" id="UP000094271"/>
    </source>
</evidence>
<reference evidence="12 15" key="2">
    <citation type="submission" date="2016-08" db="EMBL/GenBank/DDBJ databases">
        <title>Characterization of Isolates of Eisenbergiella tayi Derived from Blood Cultures, Using Whole Genome Sequencing.</title>
        <authorList>
            <person name="Bernier A.-M."/>
            <person name="Burdz T."/>
            <person name="Wiebe D."/>
            <person name="Bernard K."/>
        </authorList>
    </citation>
    <scope>NUCLEOTIDE SEQUENCE [LARGE SCALE GENOMIC DNA]</scope>
    <source>
        <strain evidence="12 15">NML120146</strain>
    </source>
</reference>
<keyword evidence="6 7" id="KW-0472">Membrane</keyword>
<evidence type="ECO:0000313" key="13">
    <source>
        <dbReference type="Proteomes" id="UP000094067"/>
    </source>
</evidence>
<dbReference type="InterPro" id="IPR035906">
    <property type="entry name" value="MetI-like_sf"/>
</dbReference>
<reference evidence="11 14" key="3">
    <citation type="submission" date="2016-08" db="EMBL/GenBank/DDBJ databases">
        <authorList>
            <person name="Seilhamer J.J."/>
        </authorList>
    </citation>
    <scope>NUCLEOTIDE SEQUENCE [LARGE SCALE GENOMIC DNA]</scope>
    <source>
        <strain evidence="11 14">NML150140-1</strain>
    </source>
</reference>
<evidence type="ECO:0000256" key="2">
    <source>
        <dbReference type="ARBA" id="ARBA00022448"/>
    </source>
</evidence>
<comment type="caution">
    <text evidence="10">The sequence shown here is derived from an EMBL/GenBank/DDBJ whole genome shotgun (WGS) entry which is preliminary data.</text>
</comment>
<dbReference type="EMBL" id="MEHD01000049">
    <property type="protein sequence ID" value="ODR46564.1"/>
    <property type="molecule type" value="Genomic_DNA"/>
</dbReference>
<dbReference type="Proteomes" id="UP000095003">
    <property type="component" value="Unassembled WGS sequence"/>
</dbReference>
<dbReference type="Gene3D" id="1.10.3720.10">
    <property type="entry name" value="MetI-like"/>
    <property type="match status" value="1"/>
</dbReference>
<dbReference type="InterPro" id="IPR050901">
    <property type="entry name" value="BP-dep_ABC_trans_perm"/>
</dbReference>
<keyword evidence="3" id="KW-1003">Cell membrane</keyword>
<accession>A0A1E3A835</accession>
<dbReference type="RefSeq" id="WP_009256304.1">
    <property type="nucleotide sequence ID" value="NZ_BAABXS010000002.1"/>
</dbReference>
<gene>
    <name evidence="10" type="primary">araQ_20</name>
    <name evidence="9" type="synonym">araQ_125</name>
    <name evidence="9" type="ORF">BEH84_05759</name>
    <name evidence="11" type="ORF">BEI59_25340</name>
    <name evidence="10" type="ORF">BEI61_00813</name>
    <name evidence="12" type="ORF">BEI63_27630</name>
</gene>
<evidence type="ECO:0000313" key="11">
    <source>
        <dbReference type="EMBL" id="ODR46462.1"/>
    </source>
</evidence>
<feature type="transmembrane region" description="Helical" evidence="7">
    <location>
        <begin position="238"/>
        <end position="259"/>
    </location>
</feature>
<dbReference type="Pfam" id="PF00528">
    <property type="entry name" value="BPD_transp_1"/>
    <property type="match status" value="1"/>
</dbReference>
<dbReference type="GO" id="GO:0055085">
    <property type="term" value="P:transmembrane transport"/>
    <property type="evidence" value="ECO:0007669"/>
    <property type="project" value="InterPro"/>
</dbReference>
<evidence type="ECO:0000256" key="1">
    <source>
        <dbReference type="ARBA" id="ARBA00004651"/>
    </source>
</evidence>
<dbReference type="PANTHER" id="PTHR32243">
    <property type="entry name" value="MALTOSE TRANSPORT SYSTEM PERMEASE-RELATED"/>
    <property type="match status" value="1"/>
</dbReference>
<evidence type="ECO:0000313" key="9">
    <source>
        <dbReference type="EMBL" id="ODM04697.1"/>
    </source>
</evidence>
<proteinExistence type="inferred from homology"/>
<comment type="similarity">
    <text evidence="7">Belongs to the binding-protein-dependent transport system permease family.</text>
</comment>
<dbReference type="InterPro" id="IPR000515">
    <property type="entry name" value="MetI-like"/>
</dbReference>
<organism evidence="10 13">
    <name type="scientific">Eisenbergiella tayi</name>
    <dbReference type="NCBI Taxonomy" id="1432052"/>
    <lineage>
        <taxon>Bacteria</taxon>
        <taxon>Bacillati</taxon>
        <taxon>Bacillota</taxon>
        <taxon>Clostridia</taxon>
        <taxon>Lachnospirales</taxon>
        <taxon>Lachnospiraceae</taxon>
        <taxon>Eisenbergiella</taxon>
    </lineage>
</organism>
<evidence type="ECO:0000313" key="16">
    <source>
        <dbReference type="Proteomes" id="UP000095003"/>
    </source>
</evidence>
<feature type="transmembrane region" description="Helical" evidence="7">
    <location>
        <begin position="106"/>
        <end position="130"/>
    </location>
</feature>
<dbReference type="GO" id="GO:0005886">
    <property type="term" value="C:plasma membrane"/>
    <property type="evidence" value="ECO:0007669"/>
    <property type="project" value="UniProtKB-SubCell"/>
</dbReference>
<reference evidence="13 16" key="1">
    <citation type="submission" date="2016-07" db="EMBL/GenBank/DDBJ databases">
        <title>Characterization of isolates of Eisenbergiella tayi derived from blood cultures, using whole genome sequencing.</title>
        <authorList>
            <person name="Burdz T."/>
            <person name="Wiebe D."/>
            <person name="Huynh C."/>
            <person name="Bernard K."/>
        </authorList>
    </citation>
    <scope>NUCLEOTIDE SEQUENCE [LARGE SCALE GENOMIC DNA]</scope>
    <source>
        <strain evidence="10 13">NML 110608</strain>
        <strain evidence="9 16">NML 120489</strain>
    </source>
</reference>
<feature type="domain" description="ABC transmembrane type-1" evidence="8">
    <location>
        <begin position="68"/>
        <end position="259"/>
    </location>
</feature>
<dbReference type="PANTHER" id="PTHR32243:SF24">
    <property type="entry name" value="DIACETYLCHITOBIOSE UPTAKE SYSTEM PERMEASE PROTEIN NGCG"/>
    <property type="match status" value="1"/>
</dbReference>
<feature type="transmembrane region" description="Helical" evidence="7">
    <location>
        <begin position="136"/>
        <end position="155"/>
    </location>
</feature>
<name>A0A1E3A835_9FIRM</name>
<sequence length="274" mass="29916">MKKTLLKDWWKYLLGVAIIIFHVLPIYVLVVMAFKSMSDSSSLLSLPEKVYTANFVKVFQSGNIPSALRNTIIVTVCVLLIEIVVGGLASYPLSRNKSKWNGLIKGIIMGIMMIPSLSILVGVYSLLVSIKGISTLWGIILVSSAFGLPMTIYLFTNFIGAIPPSLDEASAIDGCGVAQTFFYIILPQLKPVTVTIVILNGVSIWNEYAYSLYILQKPKMYTLTLMISQYFSAGGKDLNGAAAAACVAIFPLIIAYIFLQKYFIQGTIDSAVKG</sequence>
<evidence type="ECO:0000313" key="15">
    <source>
        <dbReference type="Proteomes" id="UP000094869"/>
    </source>
</evidence>
<evidence type="ECO:0000256" key="7">
    <source>
        <dbReference type="RuleBase" id="RU363032"/>
    </source>
</evidence>
<dbReference type="EMBL" id="MCGI01000007">
    <property type="protein sequence ID" value="ODM04697.1"/>
    <property type="molecule type" value="Genomic_DNA"/>
</dbReference>
<feature type="transmembrane region" description="Helical" evidence="7">
    <location>
        <begin position="12"/>
        <end position="34"/>
    </location>
</feature>
<dbReference type="Proteomes" id="UP000094271">
    <property type="component" value="Unassembled WGS sequence"/>
</dbReference>
<dbReference type="SUPFAM" id="SSF161098">
    <property type="entry name" value="MetI-like"/>
    <property type="match status" value="1"/>
</dbReference>
<evidence type="ECO:0000313" key="10">
    <source>
        <dbReference type="EMBL" id="ODM04932.1"/>
    </source>
</evidence>
<dbReference type="Proteomes" id="UP000094869">
    <property type="component" value="Unassembled WGS sequence"/>
</dbReference>
<comment type="subcellular location">
    <subcellularLocation>
        <location evidence="1 7">Cell membrane</location>
        <topology evidence="1 7">Multi-pass membrane protein</topology>
    </subcellularLocation>
</comment>
<dbReference type="PROSITE" id="PS50928">
    <property type="entry name" value="ABC_TM1"/>
    <property type="match status" value="1"/>
</dbReference>
<dbReference type="CDD" id="cd06261">
    <property type="entry name" value="TM_PBP2"/>
    <property type="match status" value="1"/>
</dbReference>
<evidence type="ECO:0000256" key="5">
    <source>
        <dbReference type="ARBA" id="ARBA00022989"/>
    </source>
</evidence>
<dbReference type="AlphaFoldDB" id="A0A1E3A835"/>
<keyword evidence="4 7" id="KW-0812">Transmembrane</keyword>
<feature type="transmembrane region" description="Helical" evidence="7">
    <location>
        <begin position="72"/>
        <end position="94"/>
    </location>
</feature>
<dbReference type="Proteomes" id="UP000094067">
    <property type="component" value="Unassembled WGS sequence"/>
</dbReference>
<keyword evidence="5 7" id="KW-1133">Transmembrane helix</keyword>
<evidence type="ECO:0000313" key="12">
    <source>
        <dbReference type="EMBL" id="ODR46564.1"/>
    </source>
</evidence>